<dbReference type="Gene3D" id="3.20.20.410">
    <property type="entry name" value="Protein of unknown function UPF0759"/>
    <property type="match status" value="1"/>
</dbReference>
<organism evidence="1 2">
    <name type="scientific">Kaistella pullorum</name>
    <dbReference type="NCBI Taxonomy" id="2763074"/>
    <lineage>
        <taxon>Bacteria</taxon>
        <taxon>Pseudomonadati</taxon>
        <taxon>Bacteroidota</taxon>
        <taxon>Flavobacteriia</taxon>
        <taxon>Flavobacteriales</taxon>
        <taxon>Weeksellaceae</taxon>
        <taxon>Chryseobacterium group</taxon>
        <taxon>Kaistella</taxon>
    </lineage>
</organism>
<name>A0ABR8WM58_9FLAO</name>
<reference evidence="1 2" key="1">
    <citation type="submission" date="2020-08" db="EMBL/GenBank/DDBJ databases">
        <title>A Genomic Blueprint of the Chicken Gut Microbiome.</title>
        <authorList>
            <person name="Gilroy R."/>
            <person name="Ravi A."/>
            <person name="Getino M."/>
            <person name="Pursley I."/>
            <person name="Horton D.L."/>
            <person name="Alikhan N.-F."/>
            <person name="Baker D."/>
            <person name="Gharbi K."/>
            <person name="Hall N."/>
            <person name="Watson M."/>
            <person name="Adriaenssens E.M."/>
            <person name="Foster-Nyarko E."/>
            <person name="Jarju S."/>
            <person name="Secka A."/>
            <person name="Antonio M."/>
            <person name="Oren A."/>
            <person name="Chaudhuri R."/>
            <person name="La Ragione R.M."/>
            <person name="Hildebrand F."/>
            <person name="Pallen M.J."/>
        </authorList>
    </citation>
    <scope>NUCLEOTIDE SEQUENCE [LARGE SCALE GENOMIC DNA]</scope>
    <source>
        <strain evidence="1 2">Sa1CVA4</strain>
    </source>
</reference>
<dbReference type="Proteomes" id="UP000626242">
    <property type="component" value="Unassembled WGS sequence"/>
</dbReference>
<sequence length="244" mass="28549">MKNKIYVGCSGFTGRDWKGIFYPEELPGKEQLTFYSTKFNAVEINSTFYRKPRQQTLEKWRSAVHEDFRYFIKIPKTITHILKLESTMQEVSAFCDYISEGLGKKLAGFLFQLPPSYHYSEENLQKVLSTVNSNYLNVIEFRHSSWWREDIFEILKQNNLIFSGVSYPKGISDEFITNHEKTAYYRLHGVPVMFKSEYTDAELQNLAEKIKGSDRDVYVFFNNTWGTAALKNAQHLQELLKKGN</sequence>
<dbReference type="InterPro" id="IPR002763">
    <property type="entry name" value="DUF72"/>
</dbReference>
<evidence type="ECO:0000313" key="1">
    <source>
        <dbReference type="EMBL" id="MBD8018099.1"/>
    </source>
</evidence>
<dbReference type="Pfam" id="PF01904">
    <property type="entry name" value="DUF72"/>
    <property type="match status" value="1"/>
</dbReference>
<dbReference type="SUPFAM" id="SSF117396">
    <property type="entry name" value="TM1631-like"/>
    <property type="match status" value="1"/>
</dbReference>
<evidence type="ECO:0000313" key="2">
    <source>
        <dbReference type="Proteomes" id="UP000626242"/>
    </source>
</evidence>
<dbReference type="InterPro" id="IPR036520">
    <property type="entry name" value="UPF0759_sf"/>
</dbReference>
<proteinExistence type="predicted"/>
<dbReference type="PANTHER" id="PTHR30348">
    <property type="entry name" value="UNCHARACTERIZED PROTEIN YECE"/>
    <property type="match status" value="1"/>
</dbReference>
<accession>A0ABR8WM58</accession>
<keyword evidence="2" id="KW-1185">Reference proteome</keyword>
<comment type="caution">
    <text evidence="1">The sequence shown here is derived from an EMBL/GenBank/DDBJ whole genome shotgun (WGS) entry which is preliminary data.</text>
</comment>
<dbReference type="PANTHER" id="PTHR30348:SF4">
    <property type="entry name" value="DUF72 DOMAIN-CONTAINING PROTEIN"/>
    <property type="match status" value="1"/>
</dbReference>
<dbReference type="EMBL" id="JACSPS010000002">
    <property type="protein sequence ID" value="MBD8018099.1"/>
    <property type="molecule type" value="Genomic_DNA"/>
</dbReference>
<gene>
    <name evidence="1" type="ORF">H9628_06415</name>
</gene>
<protein>
    <submittedName>
        <fullName evidence="1">DUF72 domain-containing protein</fullName>
    </submittedName>
</protein>
<dbReference type="RefSeq" id="WP_251833296.1">
    <property type="nucleotide sequence ID" value="NZ_JACSPS010000002.1"/>
</dbReference>